<evidence type="ECO:0000313" key="3">
    <source>
        <dbReference type="Proteomes" id="UP000266677"/>
    </source>
</evidence>
<name>A0A3A4JWT4_9NOCA</name>
<feature type="transmembrane region" description="Helical" evidence="1">
    <location>
        <begin position="123"/>
        <end position="145"/>
    </location>
</feature>
<dbReference type="Proteomes" id="UP000266677">
    <property type="component" value="Unassembled WGS sequence"/>
</dbReference>
<evidence type="ECO:0000256" key="1">
    <source>
        <dbReference type="SAM" id="Phobius"/>
    </source>
</evidence>
<evidence type="ECO:0000313" key="2">
    <source>
        <dbReference type="EMBL" id="RJO71221.1"/>
    </source>
</evidence>
<feature type="transmembrane region" description="Helical" evidence="1">
    <location>
        <begin position="56"/>
        <end position="75"/>
    </location>
</feature>
<keyword evidence="1" id="KW-0472">Membrane</keyword>
<dbReference type="RefSeq" id="WP_120043589.1">
    <property type="nucleotide sequence ID" value="NZ_QZFU01000035.1"/>
</dbReference>
<keyword evidence="1" id="KW-0812">Transmembrane</keyword>
<dbReference type="EMBL" id="QZFU01000035">
    <property type="protein sequence ID" value="RJO71221.1"/>
    <property type="molecule type" value="Genomic_DNA"/>
</dbReference>
<keyword evidence="3" id="KW-1185">Reference proteome</keyword>
<feature type="transmembrane region" description="Helical" evidence="1">
    <location>
        <begin position="87"/>
        <end position="111"/>
    </location>
</feature>
<feature type="transmembrane region" description="Helical" evidence="1">
    <location>
        <begin position="20"/>
        <end position="36"/>
    </location>
</feature>
<gene>
    <name evidence="2" type="ORF">D5S18_25255</name>
</gene>
<dbReference type="OrthoDB" id="4476959at2"/>
<proteinExistence type="predicted"/>
<sequence length="155" mass="16213">MTGTAFFVPARPRQNPPRGVLVAFVAVVTALLAGVGEGIEHVTAALREPEPNGVGLSINVGVRLAVYAVVFIVAVRMTHGARWARAVLTVGIGVFGSASLLVGPIEAVLYHPDALFDGVSADAVLVGLLRLIHIAAVFVAIGAMYRADSRAYFRP</sequence>
<dbReference type="AlphaFoldDB" id="A0A3A4JWT4"/>
<accession>A0A3A4JWT4</accession>
<comment type="caution">
    <text evidence="2">The sequence shown here is derived from an EMBL/GenBank/DDBJ whole genome shotgun (WGS) entry which is preliminary data.</text>
</comment>
<organism evidence="2 3">
    <name type="scientific">Nocardia panacis</name>
    <dbReference type="NCBI Taxonomy" id="2340916"/>
    <lineage>
        <taxon>Bacteria</taxon>
        <taxon>Bacillati</taxon>
        <taxon>Actinomycetota</taxon>
        <taxon>Actinomycetes</taxon>
        <taxon>Mycobacteriales</taxon>
        <taxon>Nocardiaceae</taxon>
        <taxon>Nocardia</taxon>
    </lineage>
</organism>
<reference evidence="2 3" key="1">
    <citation type="submission" date="2018-09" db="EMBL/GenBank/DDBJ databases">
        <title>YIM PH21274 draft genome.</title>
        <authorList>
            <person name="Miao C."/>
        </authorList>
    </citation>
    <scope>NUCLEOTIDE SEQUENCE [LARGE SCALE GENOMIC DNA]</scope>
    <source>
        <strain evidence="2 3">YIM PH 21724</strain>
    </source>
</reference>
<keyword evidence="1" id="KW-1133">Transmembrane helix</keyword>
<protein>
    <submittedName>
        <fullName evidence="2">Uncharacterized protein</fullName>
    </submittedName>
</protein>